<dbReference type="SUPFAM" id="SSF53244">
    <property type="entry name" value="MurD-like peptide ligases, peptide-binding domain"/>
    <property type="match status" value="1"/>
</dbReference>
<dbReference type="Gene3D" id="3.40.1190.10">
    <property type="entry name" value="Mur-like, catalytic domain"/>
    <property type="match status" value="1"/>
</dbReference>
<evidence type="ECO:0000259" key="18">
    <source>
        <dbReference type="Pfam" id="PF08245"/>
    </source>
</evidence>
<dbReference type="Gene3D" id="3.40.50.720">
    <property type="entry name" value="NAD(P)-binding Rossmann-like Domain"/>
    <property type="match status" value="1"/>
</dbReference>
<keyword evidence="15" id="KW-0812">Transmembrane</keyword>
<sequence>MSRRLQQTGDLARAHSRVHFIGIGGAGMSGIAEVLCTLGYSVSGSDMADSRATRRLASLGVRVARGHDAANLAGADVVVVSSAIRDDNPELVAARAQRIPVVPRAEMLAELMRFRRGIAVAGTHGKTTTTSLIASVLSEGGVDPTFVIGGQLLAAGANARLGTGQWLVAEADESDGSFLRLNPLIAVVTNIDADHLENYGGDFARVRAAFSEFLHRLPFYGLAVLCIDDPEVAALAAAMPRHTMTYGFAAEADVRAEDVRQAGGRTRFRLCLPEGECAEVVLAMPGEHNVQNALAAAAIGWQLGVDAAAIGRALESFQGVGRRFNALGEIEFGRGRALVVDDYGHHPRELAAVFAAARAGWPERRLVVAFQPHRYSRTRDLLDDFAAVLSQADAVVLTEVYAAGEAPIANADARALARAIRSRGRLEPVVVGAAAELPQVLVDVLADGDLLLVMGAGDIGQIAPELGVNGFPGVSR</sequence>
<feature type="domain" description="Mur ligase C-terminal" evidence="17">
    <location>
        <begin position="323"/>
        <end position="457"/>
    </location>
</feature>
<comment type="subcellular location">
    <subcellularLocation>
        <location evidence="1 14">Cytoplasm</location>
    </subcellularLocation>
</comment>
<dbReference type="EC" id="6.3.2.8" evidence="3 14"/>
<evidence type="ECO:0000256" key="1">
    <source>
        <dbReference type="ARBA" id="ARBA00004496"/>
    </source>
</evidence>
<evidence type="ECO:0000313" key="20">
    <source>
        <dbReference type="Proteomes" id="UP001595892"/>
    </source>
</evidence>
<evidence type="ECO:0000256" key="9">
    <source>
        <dbReference type="ARBA" id="ARBA00022960"/>
    </source>
</evidence>
<evidence type="ECO:0000256" key="11">
    <source>
        <dbReference type="ARBA" id="ARBA00023306"/>
    </source>
</evidence>
<name>A0ABV9NPG2_9GAMM</name>
<dbReference type="InterPro" id="IPR050061">
    <property type="entry name" value="MurCDEF_pg_biosynth"/>
</dbReference>
<evidence type="ECO:0000256" key="14">
    <source>
        <dbReference type="HAMAP-Rule" id="MF_00046"/>
    </source>
</evidence>
<evidence type="ECO:0000256" key="6">
    <source>
        <dbReference type="ARBA" id="ARBA00022618"/>
    </source>
</evidence>
<comment type="function">
    <text evidence="14">Cell wall formation.</text>
</comment>
<keyword evidence="11 14" id="KW-0131">Cell cycle</keyword>
<dbReference type="Gene3D" id="3.90.190.20">
    <property type="entry name" value="Mur ligase, C-terminal domain"/>
    <property type="match status" value="1"/>
</dbReference>
<comment type="similarity">
    <text evidence="14">Belongs to the MurCDEF family.</text>
</comment>
<comment type="catalytic activity">
    <reaction evidence="13 14">
        <text>UDP-N-acetyl-alpha-D-muramate + L-alanine + ATP = UDP-N-acetyl-alpha-D-muramoyl-L-alanine + ADP + phosphate + H(+)</text>
        <dbReference type="Rhea" id="RHEA:23372"/>
        <dbReference type="ChEBI" id="CHEBI:15378"/>
        <dbReference type="ChEBI" id="CHEBI:30616"/>
        <dbReference type="ChEBI" id="CHEBI:43474"/>
        <dbReference type="ChEBI" id="CHEBI:57972"/>
        <dbReference type="ChEBI" id="CHEBI:70757"/>
        <dbReference type="ChEBI" id="CHEBI:83898"/>
        <dbReference type="ChEBI" id="CHEBI:456216"/>
        <dbReference type="EC" id="6.3.2.8"/>
    </reaction>
</comment>
<comment type="caution">
    <text evidence="19">The sequence shown here is derived from an EMBL/GenBank/DDBJ whole genome shotgun (WGS) entry which is preliminary data.</text>
</comment>
<evidence type="ECO:0000259" key="17">
    <source>
        <dbReference type="Pfam" id="PF02875"/>
    </source>
</evidence>
<dbReference type="Proteomes" id="UP001595892">
    <property type="component" value="Unassembled WGS sequence"/>
</dbReference>
<keyword evidence="6 14" id="KW-0132">Cell division</keyword>
<dbReference type="InterPro" id="IPR036565">
    <property type="entry name" value="Mur-like_cat_sf"/>
</dbReference>
<dbReference type="HAMAP" id="MF_00046">
    <property type="entry name" value="MurC"/>
    <property type="match status" value="1"/>
</dbReference>
<dbReference type="Pfam" id="PF02875">
    <property type="entry name" value="Mur_ligase_C"/>
    <property type="match status" value="1"/>
</dbReference>
<evidence type="ECO:0000256" key="4">
    <source>
        <dbReference type="ARBA" id="ARBA00022490"/>
    </source>
</evidence>
<keyword evidence="15" id="KW-0472">Membrane</keyword>
<keyword evidence="4 14" id="KW-0963">Cytoplasm</keyword>
<dbReference type="InterPro" id="IPR036615">
    <property type="entry name" value="Mur_ligase_C_dom_sf"/>
</dbReference>
<feature type="binding site" evidence="14">
    <location>
        <begin position="122"/>
        <end position="128"/>
    </location>
    <ligand>
        <name>ATP</name>
        <dbReference type="ChEBI" id="CHEBI:30616"/>
    </ligand>
</feature>
<dbReference type="InterPro" id="IPR000713">
    <property type="entry name" value="Mur_ligase_N"/>
</dbReference>
<accession>A0ABV9NPG2</accession>
<evidence type="ECO:0000259" key="16">
    <source>
        <dbReference type="Pfam" id="PF01225"/>
    </source>
</evidence>
<gene>
    <name evidence="14 19" type="primary">murC</name>
    <name evidence="19" type="ORF">ACFO3Q_14305</name>
</gene>
<dbReference type="InterPro" id="IPR005758">
    <property type="entry name" value="UDP-N-AcMur_Ala_ligase_MurC"/>
</dbReference>
<protein>
    <recommendedName>
        <fullName evidence="3 14">UDP-N-acetylmuramate--L-alanine ligase</fullName>
        <ecNumber evidence="3 14">6.3.2.8</ecNumber>
    </recommendedName>
    <alternativeName>
        <fullName evidence="14">UDP-N-acetylmuramoyl-L-alanine synthetase</fullName>
    </alternativeName>
</protein>
<dbReference type="PANTHER" id="PTHR43445">
    <property type="entry name" value="UDP-N-ACETYLMURAMATE--L-ALANINE LIGASE-RELATED"/>
    <property type="match status" value="1"/>
</dbReference>
<dbReference type="SUPFAM" id="SSF51984">
    <property type="entry name" value="MurCD N-terminal domain"/>
    <property type="match status" value="1"/>
</dbReference>
<evidence type="ECO:0000256" key="10">
    <source>
        <dbReference type="ARBA" id="ARBA00022984"/>
    </source>
</evidence>
<proteinExistence type="inferred from homology"/>
<feature type="transmembrane region" description="Helical" evidence="15">
    <location>
        <begin position="20"/>
        <end position="42"/>
    </location>
</feature>
<evidence type="ECO:0000256" key="12">
    <source>
        <dbReference type="ARBA" id="ARBA00023316"/>
    </source>
</evidence>
<reference evidence="20" key="1">
    <citation type="journal article" date="2019" name="Int. J. Syst. Evol. Microbiol.">
        <title>The Global Catalogue of Microorganisms (GCM) 10K type strain sequencing project: providing services to taxonomists for standard genome sequencing and annotation.</title>
        <authorList>
            <consortium name="The Broad Institute Genomics Platform"/>
            <consortium name="The Broad Institute Genome Sequencing Center for Infectious Disease"/>
            <person name="Wu L."/>
            <person name="Ma J."/>
        </authorList>
    </citation>
    <scope>NUCLEOTIDE SEQUENCE [LARGE SCALE GENOMIC DNA]</scope>
    <source>
        <strain evidence="20">CGMCC 1.13574</strain>
    </source>
</reference>
<keyword evidence="12 14" id="KW-0961">Cell wall biogenesis/degradation</keyword>
<evidence type="ECO:0000256" key="8">
    <source>
        <dbReference type="ARBA" id="ARBA00022840"/>
    </source>
</evidence>
<dbReference type="NCBIfam" id="TIGR01082">
    <property type="entry name" value="murC"/>
    <property type="match status" value="1"/>
</dbReference>
<feature type="domain" description="Mur ligase N-terminal catalytic" evidence="16">
    <location>
        <begin position="18"/>
        <end position="115"/>
    </location>
</feature>
<keyword evidence="20" id="KW-1185">Reference proteome</keyword>
<evidence type="ECO:0000256" key="5">
    <source>
        <dbReference type="ARBA" id="ARBA00022598"/>
    </source>
</evidence>
<evidence type="ECO:0000256" key="13">
    <source>
        <dbReference type="ARBA" id="ARBA00047833"/>
    </source>
</evidence>
<comment type="pathway">
    <text evidence="2 14">Cell wall biogenesis; peptidoglycan biosynthesis.</text>
</comment>
<keyword evidence="10 14" id="KW-0573">Peptidoglycan synthesis</keyword>
<keyword evidence="15" id="KW-1133">Transmembrane helix</keyword>
<evidence type="ECO:0000313" key="19">
    <source>
        <dbReference type="EMBL" id="MFC4729339.1"/>
    </source>
</evidence>
<keyword evidence="9 14" id="KW-0133">Cell shape</keyword>
<dbReference type="GO" id="GO:0008763">
    <property type="term" value="F:UDP-N-acetylmuramate-L-alanine ligase activity"/>
    <property type="evidence" value="ECO:0007669"/>
    <property type="project" value="UniProtKB-EC"/>
</dbReference>
<dbReference type="SUPFAM" id="SSF53623">
    <property type="entry name" value="MurD-like peptide ligases, catalytic domain"/>
    <property type="match status" value="1"/>
</dbReference>
<evidence type="ECO:0000256" key="7">
    <source>
        <dbReference type="ARBA" id="ARBA00022741"/>
    </source>
</evidence>
<dbReference type="PANTHER" id="PTHR43445:SF3">
    <property type="entry name" value="UDP-N-ACETYLMURAMATE--L-ALANINE LIGASE"/>
    <property type="match status" value="1"/>
</dbReference>
<keyword evidence="8 14" id="KW-0067">ATP-binding</keyword>
<keyword evidence="7 14" id="KW-0547">Nucleotide-binding</keyword>
<evidence type="ECO:0000256" key="2">
    <source>
        <dbReference type="ARBA" id="ARBA00004752"/>
    </source>
</evidence>
<keyword evidence="5 14" id="KW-0436">Ligase</keyword>
<feature type="domain" description="Mur ligase central" evidence="18">
    <location>
        <begin position="120"/>
        <end position="299"/>
    </location>
</feature>
<dbReference type="Pfam" id="PF08245">
    <property type="entry name" value="Mur_ligase_M"/>
    <property type="match status" value="1"/>
</dbReference>
<dbReference type="Pfam" id="PF01225">
    <property type="entry name" value="Mur_ligase"/>
    <property type="match status" value="1"/>
</dbReference>
<dbReference type="RefSeq" id="WP_377005420.1">
    <property type="nucleotide sequence ID" value="NZ_JBHSGG010000041.1"/>
</dbReference>
<dbReference type="InterPro" id="IPR004101">
    <property type="entry name" value="Mur_ligase_C"/>
</dbReference>
<dbReference type="EMBL" id="JBHSGG010000041">
    <property type="protein sequence ID" value="MFC4729339.1"/>
    <property type="molecule type" value="Genomic_DNA"/>
</dbReference>
<evidence type="ECO:0000256" key="15">
    <source>
        <dbReference type="SAM" id="Phobius"/>
    </source>
</evidence>
<evidence type="ECO:0000256" key="3">
    <source>
        <dbReference type="ARBA" id="ARBA00012211"/>
    </source>
</evidence>
<organism evidence="19 20">
    <name type="scientific">Coralloluteibacterium thermophilum</name>
    <dbReference type="NCBI Taxonomy" id="2707049"/>
    <lineage>
        <taxon>Bacteria</taxon>
        <taxon>Pseudomonadati</taxon>
        <taxon>Pseudomonadota</taxon>
        <taxon>Gammaproteobacteria</taxon>
        <taxon>Lysobacterales</taxon>
        <taxon>Lysobacteraceae</taxon>
        <taxon>Coralloluteibacterium</taxon>
    </lineage>
</organism>
<dbReference type="InterPro" id="IPR013221">
    <property type="entry name" value="Mur_ligase_cen"/>
</dbReference>